<proteinExistence type="predicted"/>
<dbReference type="Proteomes" id="UP000034704">
    <property type="component" value="Unassembled WGS sequence"/>
</dbReference>
<name>A0A0G0ZEN5_9BACT</name>
<evidence type="ECO:0000313" key="2">
    <source>
        <dbReference type="Proteomes" id="UP000034704"/>
    </source>
</evidence>
<gene>
    <name evidence="1" type="ORF">UV12_C0010G0012</name>
</gene>
<protein>
    <submittedName>
        <fullName evidence="1">Uncharacterized protein</fullName>
    </submittedName>
</protein>
<evidence type="ECO:0000313" key="1">
    <source>
        <dbReference type="EMBL" id="KKS47195.1"/>
    </source>
</evidence>
<organism evidence="1 2">
    <name type="scientific">Candidatus Nomurabacteria bacterium GW2011_GWC2_42_20</name>
    <dbReference type="NCBI Taxonomy" id="1618756"/>
    <lineage>
        <taxon>Bacteria</taxon>
        <taxon>Candidatus Nomuraibacteriota</taxon>
    </lineage>
</organism>
<accession>A0A0G0ZEN5</accession>
<sequence>MDQTEQYKSVMSEIIAKQSVILGPDMAVIRAKKVPNIRIGDSGVVIEIIGDPIEALNSLIDTYVELSGQIVKNSIGPIFIKYPEVKQTK</sequence>
<reference evidence="1 2" key="1">
    <citation type="journal article" date="2015" name="Nature">
        <title>rRNA introns, odd ribosomes, and small enigmatic genomes across a large radiation of phyla.</title>
        <authorList>
            <person name="Brown C.T."/>
            <person name="Hug L.A."/>
            <person name="Thomas B.C."/>
            <person name="Sharon I."/>
            <person name="Castelle C.J."/>
            <person name="Singh A."/>
            <person name="Wilkins M.J."/>
            <person name="Williams K.H."/>
            <person name="Banfield J.F."/>
        </authorList>
    </citation>
    <scope>NUCLEOTIDE SEQUENCE [LARGE SCALE GENOMIC DNA]</scope>
</reference>
<dbReference type="STRING" id="1618756.UV12_C0010G0012"/>
<comment type="caution">
    <text evidence="1">The sequence shown here is derived from an EMBL/GenBank/DDBJ whole genome shotgun (WGS) entry which is preliminary data.</text>
</comment>
<dbReference type="EMBL" id="LCDG01000010">
    <property type="protein sequence ID" value="KKS47195.1"/>
    <property type="molecule type" value="Genomic_DNA"/>
</dbReference>
<dbReference type="AlphaFoldDB" id="A0A0G0ZEN5"/>